<evidence type="ECO:0000313" key="3">
    <source>
        <dbReference type="Proteomes" id="UP000233551"/>
    </source>
</evidence>
<dbReference type="AlphaFoldDB" id="A0A2I0HTL1"/>
<dbReference type="EMBL" id="PGOL01005658">
    <property type="protein sequence ID" value="PKI34800.1"/>
    <property type="molecule type" value="Genomic_DNA"/>
</dbReference>
<comment type="caution">
    <text evidence="2">The sequence shown here is derived from an EMBL/GenBank/DDBJ whole genome shotgun (WGS) entry which is preliminary data.</text>
</comment>
<gene>
    <name evidence="2" type="ORF">CRG98_044817</name>
</gene>
<evidence type="ECO:0000313" key="2">
    <source>
        <dbReference type="EMBL" id="PKI34800.1"/>
    </source>
</evidence>
<accession>A0A2I0HTL1</accession>
<protein>
    <submittedName>
        <fullName evidence="2">Uncharacterized protein</fullName>
    </submittedName>
</protein>
<organism evidence="2 3">
    <name type="scientific">Punica granatum</name>
    <name type="common">Pomegranate</name>
    <dbReference type="NCBI Taxonomy" id="22663"/>
    <lineage>
        <taxon>Eukaryota</taxon>
        <taxon>Viridiplantae</taxon>
        <taxon>Streptophyta</taxon>
        <taxon>Embryophyta</taxon>
        <taxon>Tracheophyta</taxon>
        <taxon>Spermatophyta</taxon>
        <taxon>Magnoliopsida</taxon>
        <taxon>eudicotyledons</taxon>
        <taxon>Gunneridae</taxon>
        <taxon>Pentapetalae</taxon>
        <taxon>rosids</taxon>
        <taxon>malvids</taxon>
        <taxon>Myrtales</taxon>
        <taxon>Lythraceae</taxon>
        <taxon>Punica</taxon>
    </lineage>
</organism>
<feature type="compositionally biased region" description="Basic residues" evidence="1">
    <location>
        <begin position="1"/>
        <end position="10"/>
    </location>
</feature>
<feature type="region of interest" description="Disordered" evidence="1">
    <location>
        <begin position="1"/>
        <end position="99"/>
    </location>
</feature>
<dbReference type="Proteomes" id="UP000233551">
    <property type="component" value="Unassembled WGS sequence"/>
</dbReference>
<keyword evidence="3" id="KW-1185">Reference proteome</keyword>
<feature type="compositionally biased region" description="Low complexity" evidence="1">
    <location>
        <begin position="16"/>
        <end position="26"/>
    </location>
</feature>
<proteinExistence type="predicted"/>
<feature type="compositionally biased region" description="Basic and acidic residues" evidence="1">
    <location>
        <begin position="61"/>
        <end position="72"/>
    </location>
</feature>
<reference evidence="2 3" key="1">
    <citation type="submission" date="2017-11" db="EMBL/GenBank/DDBJ databases">
        <title>De-novo sequencing of pomegranate (Punica granatum L.) genome.</title>
        <authorList>
            <person name="Akparov Z."/>
            <person name="Amiraslanov A."/>
            <person name="Hajiyeva S."/>
            <person name="Abbasov M."/>
            <person name="Kaur K."/>
            <person name="Hamwieh A."/>
            <person name="Solovyev V."/>
            <person name="Salamov A."/>
            <person name="Braich B."/>
            <person name="Kosarev P."/>
            <person name="Mahmoud A."/>
            <person name="Hajiyev E."/>
            <person name="Babayeva S."/>
            <person name="Izzatullayeva V."/>
            <person name="Mammadov A."/>
            <person name="Mammadov A."/>
            <person name="Sharifova S."/>
            <person name="Ojaghi J."/>
            <person name="Eynullazada K."/>
            <person name="Bayramov B."/>
            <person name="Abdulazimova A."/>
            <person name="Shahmuradov I."/>
        </authorList>
    </citation>
    <scope>NUCLEOTIDE SEQUENCE [LARGE SCALE GENOMIC DNA]</scope>
    <source>
        <strain evidence="3">cv. AG2017</strain>
        <tissue evidence="2">Leaf</tissue>
    </source>
</reference>
<sequence length="99" mass="10761">MYSVRHRRKSKGNEGSGPPSDNPNPSTVVAGTHGRRRRPRCRGQGCRLVAPTPNRLGTSDWRGRGHRLESSIDSRLGPPSGDPDPSTEVASTHSGRQRP</sequence>
<name>A0A2I0HTL1_PUNGR</name>
<evidence type="ECO:0000256" key="1">
    <source>
        <dbReference type="SAM" id="MobiDB-lite"/>
    </source>
</evidence>
<feature type="compositionally biased region" description="Polar residues" evidence="1">
    <location>
        <begin position="88"/>
        <end position="99"/>
    </location>
</feature>